<evidence type="ECO:0000313" key="7">
    <source>
        <dbReference type="Proteomes" id="UP000295058"/>
    </source>
</evidence>
<dbReference type="PROSITE" id="PS51755">
    <property type="entry name" value="OMPR_PHOB"/>
    <property type="match status" value="1"/>
</dbReference>
<dbReference type="InterPro" id="IPR011006">
    <property type="entry name" value="CheY-like_superfamily"/>
</dbReference>
<dbReference type="Pfam" id="PF00072">
    <property type="entry name" value="Response_reg"/>
    <property type="match status" value="1"/>
</dbReference>
<dbReference type="RefSeq" id="WP_279586641.1">
    <property type="nucleotide sequence ID" value="NZ_JBLWZI010000010.1"/>
</dbReference>
<dbReference type="InterPro" id="IPR001867">
    <property type="entry name" value="OmpR/PhoB-type_DNA-bd"/>
</dbReference>
<dbReference type="SUPFAM" id="SSF46894">
    <property type="entry name" value="C-terminal effector domain of the bipartite response regulators"/>
    <property type="match status" value="1"/>
</dbReference>
<dbReference type="PROSITE" id="PS50110">
    <property type="entry name" value="RESPONSE_REGULATORY"/>
    <property type="match status" value="1"/>
</dbReference>
<dbReference type="Pfam" id="PF00486">
    <property type="entry name" value="Trans_reg_C"/>
    <property type="match status" value="1"/>
</dbReference>
<dbReference type="InterPro" id="IPR036388">
    <property type="entry name" value="WH-like_DNA-bd_sf"/>
</dbReference>
<keyword evidence="1 3" id="KW-0238">DNA-binding</keyword>
<feature type="domain" description="OmpR/PhoB-type" evidence="5">
    <location>
        <begin position="156"/>
        <end position="256"/>
    </location>
</feature>
<name>A0ABY2F027_9GAMM</name>
<dbReference type="InterPro" id="IPR001789">
    <property type="entry name" value="Sig_transdc_resp-reg_receiver"/>
</dbReference>
<dbReference type="Gene3D" id="1.10.10.10">
    <property type="entry name" value="Winged helix-like DNA-binding domain superfamily/Winged helix DNA-binding domain"/>
    <property type="match status" value="1"/>
</dbReference>
<evidence type="ECO:0000259" key="5">
    <source>
        <dbReference type="PROSITE" id="PS51755"/>
    </source>
</evidence>
<dbReference type="EMBL" id="SODO01000004">
    <property type="protein sequence ID" value="TDW59717.1"/>
    <property type="molecule type" value="Genomic_DNA"/>
</dbReference>
<sequence>MSEHIDKFSAVVISNAATNLQGRRDMDISILIVEDDSITRHCLVDYFRQEQYTVYEAASAEKAESIMQDHNIDLILLDIQLPGKDGLTLTREIRTRGNTGIILVTSRQDEIERIIGLECGADEYVSKPFNLRELLARTKNLAARVRAAAPGNENRANLRRFENWKLDLDRRLLLSEKNETTALTHGEYQLLCAFINNAGHTLSRDQLMDRIKNREWTPNDRTIDVLVGRLRRKLHDAPANPRIILTVHGAGYVFTPKAVPCY</sequence>
<reference evidence="6 7" key="1">
    <citation type="submission" date="2019-03" db="EMBL/GenBank/DDBJ databases">
        <title>Genomic Encyclopedia of Archaeal and Bacterial Type Strains, Phase II (KMG-II): from individual species to whole genera.</title>
        <authorList>
            <person name="Goeker M."/>
        </authorList>
    </citation>
    <scope>NUCLEOTIDE SEQUENCE [LARGE SCALE GENOMIC DNA]</scope>
    <source>
        <strain evidence="6 7">DSM 15594</strain>
    </source>
</reference>
<dbReference type="InterPro" id="IPR016032">
    <property type="entry name" value="Sig_transdc_resp-reg_C-effctor"/>
</dbReference>
<feature type="DNA-binding region" description="OmpR/PhoB-type" evidence="3">
    <location>
        <begin position="156"/>
        <end position="256"/>
    </location>
</feature>
<dbReference type="Gene3D" id="3.40.50.2300">
    <property type="match status" value="1"/>
</dbReference>
<dbReference type="SUPFAM" id="SSF52172">
    <property type="entry name" value="CheY-like"/>
    <property type="match status" value="1"/>
</dbReference>
<proteinExistence type="predicted"/>
<protein>
    <submittedName>
        <fullName evidence="6">DNA-binding response OmpR family regulator</fullName>
    </submittedName>
</protein>
<evidence type="ECO:0000313" key="6">
    <source>
        <dbReference type="EMBL" id="TDW59717.1"/>
    </source>
</evidence>
<dbReference type="Proteomes" id="UP000295058">
    <property type="component" value="Unassembled WGS sequence"/>
</dbReference>
<evidence type="ECO:0000256" key="3">
    <source>
        <dbReference type="PROSITE-ProRule" id="PRU01091"/>
    </source>
</evidence>
<feature type="domain" description="Response regulatory" evidence="4">
    <location>
        <begin position="29"/>
        <end position="142"/>
    </location>
</feature>
<dbReference type="PANTHER" id="PTHR48111">
    <property type="entry name" value="REGULATOR OF RPOS"/>
    <property type="match status" value="1"/>
</dbReference>
<dbReference type="GO" id="GO:0003677">
    <property type="term" value="F:DNA binding"/>
    <property type="evidence" value="ECO:0007669"/>
    <property type="project" value="UniProtKB-KW"/>
</dbReference>
<feature type="modified residue" description="4-aspartylphosphate" evidence="2">
    <location>
        <position position="78"/>
    </location>
</feature>
<comment type="caution">
    <text evidence="6">The sequence shown here is derived from an EMBL/GenBank/DDBJ whole genome shotgun (WGS) entry which is preliminary data.</text>
</comment>
<dbReference type="PANTHER" id="PTHR48111:SF58">
    <property type="entry name" value="TORCAD OPERON TRANSCRIPTIONAL REGULATORY PROTEIN TORR"/>
    <property type="match status" value="1"/>
</dbReference>
<accession>A0ABY2F027</accession>
<dbReference type="CDD" id="cd00383">
    <property type="entry name" value="trans_reg_C"/>
    <property type="match status" value="1"/>
</dbReference>
<organism evidence="6 7">
    <name type="scientific">Oceanimonas baumannii</name>
    <dbReference type="NCBI Taxonomy" id="129578"/>
    <lineage>
        <taxon>Bacteria</taxon>
        <taxon>Pseudomonadati</taxon>
        <taxon>Pseudomonadota</taxon>
        <taxon>Gammaproteobacteria</taxon>
        <taxon>Aeromonadales</taxon>
        <taxon>Aeromonadaceae</taxon>
        <taxon>Oceanimonas</taxon>
    </lineage>
</organism>
<keyword evidence="2" id="KW-0597">Phosphoprotein</keyword>
<gene>
    <name evidence="6" type="ORF">LY04_01358</name>
</gene>
<evidence type="ECO:0000256" key="2">
    <source>
        <dbReference type="PROSITE-ProRule" id="PRU00169"/>
    </source>
</evidence>
<keyword evidence="7" id="KW-1185">Reference proteome</keyword>
<evidence type="ECO:0000256" key="1">
    <source>
        <dbReference type="ARBA" id="ARBA00023125"/>
    </source>
</evidence>
<dbReference type="Gene3D" id="6.10.250.690">
    <property type="match status" value="1"/>
</dbReference>
<evidence type="ECO:0000259" key="4">
    <source>
        <dbReference type="PROSITE" id="PS50110"/>
    </source>
</evidence>
<dbReference type="SMART" id="SM00448">
    <property type="entry name" value="REC"/>
    <property type="match status" value="1"/>
</dbReference>
<dbReference type="SMART" id="SM00862">
    <property type="entry name" value="Trans_reg_C"/>
    <property type="match status" value="1"/>
</dbReference>
<dbReference type="InterPro" id="IPR039420">
    <property type="entry name" value="WalR-like"/>
</dbReference>